<protein>
    <submittedName>
        <fullName evidence="2">Uncharacterized protein</fullName>
    </submittedName>
</protein>
<proteinExistence type="predicted"/>
<dbReference type="HOGENOM" id="CLU_2486232_0_0_1"/>
<feature type="region of interest" description="Disordered" evidence="1">
    <location>
        <begin position="65"/>
        <end position="87"/>
    </location>
</feature>
<reference evidence="3" key="1">
    <citation type="submission" date="2011-08" db="EMBL/GenBank/DDBJ databases">
        <authorList>
            <person name="Rombauts S."/>
        </authorList>
    </citation>
    <scope>NUCLEOTIDE SEQUENCE</scope>
    <source>
        <strain evidence="3">London</strain>
    </source>
</reference>
<dbReference type="EnsemblMetazoa" id="tetur18g01820.1">
    <property type="protein sequence ID" value="tetur18g01820.1"/>
    <property type="gene ID" value="tetur18g01820"/>
</dbReference>
<feature type="compositionally biased region" description="Basic and acidic residues" evidence="1">
    <location>
        <begin position="65"/>
        <end position="78"/>
    </location>
</feature>
<dbReference type="Proteomes" id="UP000015104">
    <property type="component" value="Unassembled WGS sequence"/>
</dbReference>
<dbReference type="AlphaFoldDB" id="T1KR05"/>
<reference evidence="2" key="2">
    <citation type="submission" date="2015-06" db="UniProtKB">
        <authorList>
            <consortium name="EnsemblMetazoa"/>
        </authorList>
    </citation>
    <scope>IDENTIFICATION</scope>
</reference>
<accession>T1KR05</accession>
<keyword evidence="3" id="KW-1185">Reference proteome</keyword>
<sequence>MYNMEERMSVYTKELAYFNLTNGHMYNIQFQIYPMLLDFHDQMKIPVVQRQLIPHLKLSQREAIEINDRQHGDDDNYHHQQPRFVSR</sequence>
<organism evidence="2 3">
    <name type="scientific">Tetranychus urticae</name>
    <name type="common">Two-spotted spider mite</name>
    <dbReference type="NCBI Taxonomy" id="32264"/>
    <lineage>
        <taxon>Eukaryota</taxon>
        <taxon>Metazoa</taxon>
        <taxon>Ecdysozoa</taxon>
        <taxon>Arthropoda</taxon>
        <taxon>Chelicerata</taxon>
        <taxon>Arachnida</taxon>
        <taxon>Acari</taxon>
        <taxon>Acariformes</taxon>
        <taxon>Trombidiformes</taxon>
        <taxon>Prostigmata</taxon>
        <taxon>Eleutherengona</taxon>
        <taxon>Raphignathae</taxon>
        <taxon>Tetranychoidea</taxon>
        <taxon>Tetranychidae</taxon>
        <taxon>Tetranychus</taxon>
    </lineage>
</organism>
<evidence type="ECO:0000313" key="2">
    <source>
        <dbReference type="EnsemblMetazoa" id="tetur18g01820.1"/>
    </source>
</evidence>
<name>T1KR05_TETUR</name>
<evidence type="ECO:0000256" key="1">
    <source>
        <dbReference type="SAM" id="MobiDB-lite"/>
    </source>
</evidence>
<evidence type="ECO:0000313" key="3">
    <source>
        <dbReference type="Proteomes" id="UP000015104"/>
    </source>
</evidence>
<dbReference type="EMBL" id="CAEY01000382">
    <property type="status" value="NOT_ANNOTATED_CDS"/>
    <property type="molecule type" value="Genomic_DNA"/>
</dbReference>